<reference evidence="6 7" key="1">
    <citation type="submission" date="2018-12" db="EMBL/GenBank/DDBJ databases">
        <title>Draft genome sequence of Embleya hyalina NBRC 13850T.</title>
        <authorList>
            <person name="Komaki H."/>
            <person name="Hosoyama A."/>
            <person name="Kimura A."/>
            <person name="Ichikawa N."/>
            <person name="Tamura T."/>
        </authorList>
    </citation>
    <scope>NUCLEOTIDE SEQUENCE [LARGE SCALE GENOMIC DNA]</scope>
    <source>
        <strain evidence="6 7">NBRC 13850</strain>
    </source>
</reference>
<dbReference type="InterPro" id="IPR018483">
    <property type="entry name" value="Carb_kinase_FGGY_CS"/>
</dbReference>
<evidence type="ECO:0000256" key="1">
    <source>
        <dbReference type="ARBA" id="ARBA00009156"/>
    </source>
</evidence>
<gene>
    <name evidence="6" type="ORF">EHYA_04238</name>
</gene>
<dbReference type="PANTHER" id="PTHR43095">
    <property type="entry name" value="SUGAR KINASE"/>
    <property type="match status" value="1"/>
</dbReference>
<comment type="similarity">
    <text evidence="1">Belongs to the FGGY kinase family.</text>
</comment>
<dbReference type="Proteomes" id="UP000286931">
    <property type="component" value="Unassembled WGS sequence"/>
</dbReference>
<dbReference type="CDD" id="cd00366">
    <property type="entry name" value="ASKHA_NBD_FGGY"/>
    <property type="match status" value="1"/>
</dbReference>
<evidence type="ECO:0000256" key="4">
    <source>
        <dbReference type="ARBA" id="ARBA00022777"/>
    </source>
</evidence>
<feature type="domain" description="Carbohydrate kinase FGGY C-terminal" evidence="5">
    <location>
        <begin position="250"/>
        <end position="401"/>
    </location>
</feature>
<keyword evidence="7" id="KW-1185">Reference proteome</keyword>
<dbReference type="InterPro" id="IPR000577">
    <property type="entry name" value="Carb_kinase_FGGY"/>
</dbReference>
<name>A0A401YPN2_9ACTN</name>
<dbReference type="EMBL" id="BIFH01000021">
    <property type="protein sequence ID" value="GCD96551.1"/>
    <property type="molecule type" value="Genomic_DNA"/>
</dbReference>
<protein>
    <submittedName>
        <fullName evidence="6">Carbohydrate kinase</fullName>
    </submittedName>
</protein>
<dbReference type="AlphaFoldDB" id="A0A401YPN2"/>
<proteinExistence type="inferred from homology"/>
<keyword evidence="2" id="KW-0859">Xylose metabolism</keyword>
<evidence type="ECO:0000256" key="3">
    <source>
        <dbReference type="ARBA" id="ARBA00022679"/>
    </source>
</evidence>
<dbReference type="RefSeq" id="WP_126638601.1">
    <property type="nucleotide sequence ID" value="NZ_BIFH01000021.1"/>
</dbReference>
<keyword evidence="2" id="KW-0119">Carbohydrate metabolism</keyword>
<dbReference type="GO" id="GO:0016301">
    <property type="term" value="F:kinase activity"/>
    <property type="evidence" value="ECO:0007669"/>
    <property type="project" value="UniProtKB-KW"/>
</dbReference>
<evidence type="ECO:0000313" key="7">
    <source>
        <dbReference type="Proteomes" id="UP000286931"/>
    </source>
</evidence>
<accession>A0A401YPN2</accession>
<dbReference type="PROSITE" id="PS00445">
    <property type="entry name" value="FGGY_KINASES_2"/>
    <property type="match status" value="1"/>
</dbReference>
<keyword evidence="3" id="KW-0808">Transferase</keyword>
<dbReference type="InterPro" id="IPR018485">
    <property type="entry name" value="FGGY_C"/>
</dbReference>
<dbReference type="PIRSF" id="PIRSF000538">
    <property type="entry name" value="GlpK"/>
    <property type="match status" value="1"/>
</dbReference>
<sequence length="470" mass="47254">MPGTSSVVVGVDVGSNSVRALALDPDGTVLGGTTAGYPGAANWAPGQADPYAWLAATTQALAELRALVPGAARPAALCLGGQSPTTVVGGIGASGAGSQVGAEVRSGVAALTCRHPAGATGSPVEQHHAQHAALRAEHGPDVRAWQLYDWLAARFGADRAQARWPGDPALTGYGPVVATGSVVGALGVGHDLAAGTPLVAGAQDAYLAFWAGGLDRPGRALDPGGRTGGLAVAVAAGSPAADAYALPAAVPGVEIVGGPVAAHGLILEWLRDLTGREVRDLLALAAEVPPGARGVLVLPYLEGERAPRWNRELRGEVFGLTSGSGPGELARAVLEGTAYGLAHIATGLAARGVRLDTLVCAGSPARSPLWCSIKASVLGVPVEVPAETDLAAYGAALAAGAGARWWPAPGAGRAGDWPRPTMTVLDPEPHPEYAAGLRRFLDLGDAAQRRASAAAVNTPTRSEESTCPIR</sequence>
<evidence type="ECO:0000256" key="2">
    <source>
        <dbReference type="ARBA" id="ARBA00022629"/>
    </source>
</evidence>
<comment type="caution">
    <text evidence="6">The sequence shown here is derived from an EMBL/GenBank/DDBJ whole genome shotgun (WGS) entry which is preliminary data.</text>
</comment>
<dbReference type="GO" id="GO:0016773">
    <property type="term" value="F:phosphotransferase activity, alcohol group as acceptor"/>
    <property type="evidence" value="ECO:0007669"/>
    <property type="project" value="InterPro"/>
</dbReference>
<dbReference type="GO" id="GO:0042732">
    <property type="term" value="P:D-xylose metabolic process"/>
    <property type="evidence" value="ECO:0007669"/>
    <property type="project" value="UniProtKB-KW"/>
</dbReference>
<dbReference type="Gene3D" id="3.30.420.40">
    <property type="match status" value="2"/>
</dbReference>
<dbReference type="Pfam" id="PF02782">
    <property type="entry name" value="FGGY_C"/>
    <property type="match status" value="1"/>
</dbReference>
<keyword evidence="4 6" id="KW-0418">Kinase</keyword>
<dbReference type="SUPFAM" id="SSF53067">
    <property type="entry name" value="Actin-like ATPase domain"/>
    <property type="match status" value="2"/>
</dbReference>
<dbReference type="InterPro" id="IPR043129">
    <property type="entry name" value="ATPase_NBD"/>
</dbReference>
<dbReference type="InterPro" id="IPR050406">
    <property type="entry name" value="FGGY_Carb_Kinase"/>
</dbReference>
<evidence type="ECO:0000313" key="6">
    <source>
        <dbReference type="EMBL" id="GCD96551.1"/>
    </source>
</evidence>
<dbReference type="OrthoDB" id="9782710at2"/>
<organism evidence="6 7">
    <name type="scientific">Embleya hyalina</name>
    <dbReference type="NCBI Taxonomy" id="516124"/>
    <lineage>
        <taxon>Bacteria</taxon>
        <taxon>Bacillati</taxon>
        <taxon>Actinomycetota</taxon>
        <taxon>Actinomycetes</taxon>
        <taxon>Kitasatosporales</taxon>
        <taxon>Streptomycetaceae</taxon>
        <taxon>Embleya</taxon>
    </lineage>
</organism>
<dbReference type="PANTHER" id="PTHR43095:SF5">
    <property type="entry name" value="XYLULOSE KINASE"/>
    <property type="match status" value="1"/>
</dbReference>
<evidence type="ECO:0000259" key="5">
    <source>
        <dbReference type="Pfam" id="PF02782"/>
    </source>
</evidence>